<dbReference type="Proteomes" id="UP000012081">
    <property type="component" value="Unassembled WGS sequence"/>
</dbReference>
<dbReference type="STRING" id="1300222.I532_05470"/>
<dbReference type="InterPro" id="IPR008912">
    <property type="entry name" value="Uncharacterised_CoxE"/>
</dbReference>
<dbReference type="PANTHER" id="PTHR39338">
    <property type="entry name" value="BLL5662 PROTEIN-RELATED"/>
    <property type="match status" value="1"/>
</dbReference>
<dbReference type="InterPro" id="IPR036465">
    <property type="entry name" value="vWFA_dom_sf"/>
</dbReference>
<proteinExistence type="predicted"/>
<organism evidence="2 3">
    <name type="scientific">Brevibacillus borstelensis AK1</name>
    <dbReference type="NCBI Taxonomy" id="1300222"/>
    <lineage>
        <taxon>Bacteria</taxon>
        <taxon>Bacillati</taxon>
        <taxon>Bacillota</taxon>
        <taxon>Bacilli</taxon>
        <taxon>Bacillales</taxon>
        <taxon>Paenibacillaceae</taxon>
        <taxon>Brevibacillus</taxon>
    </lineage>
</organism>
<dbReference type="OrthoDB" id="9790469at2"/>
<dbReference type="Pfam" id="PF05762">
    <property type="entry name" value="VWA_CoxE"/>
    <property type="match status" value="2"/>
</dbReference>
<protein>
    <submittedName>
        <fullName evidence="2">VWA containing CoxE family protein</fullName>
    </submittedName>
</protein>
<reference evidence="2 3" key="1">
    <citation type="submission" date="2013-03" db="EMBL/GenBank/DDBJ databases">
        <title>Assembly of a new bacterial strain Brevibacillus borstelensis AK1.</title>
        <authorList>
            <person name="Rajan I."/>
            <person name="PoliReddy D."/>
            <person name="Sugumar T."/>
            <person name="Rathinam K."/>
            <person name="Alqarawi S."/>
            <person name="Khalil A.B."/>
            <person name="Sivakumar N."/>
        </authorList>
    </citation>
    <scope>NUCLEOTIDE SEQUENCE [LARGE SCALE GENOMIC DNA]</scope>
    <source>
        <strain evidence="2 3">AK1</strain>
    </source>
</reference>
<evidence type="ECO:0000313" key="2">
    <source>
        <dbReference type="EMBL" id="EMT53436.1"/>
    </source>
</evidence>
<dbReference type="PANTHER" id="PTHR39338:SF6">
    <property type="entry name" value="BLL5662 PROTEIN"/>
    <property type="match status" value="1"/>
</dbReference>
<keyword evidence="3" id="KW-1185">Reference proteome</keyword>
<sequence>MKNGDANCLAQNSLSHHLICFSRILRGRGVLVSPQQTADALQSLAVLDISDEALFRYGLRLNLCSSPEEQQIFDEEYERYFHEEATREDRKPSPEMAKRKSQKEQSSPPEASARSEERQPDLADAVWRPVDQELEAESTRQVGRHVIPTAPWEARKQVLVRIPTKRNPLMEEGAKQLIAEFRLRQRRAWRRQLRGALLDFRRTIRSGLQTGGEPLLLSWKKRKPREANFLLFCDGSRSMSGFAETFLQFAYALSARSRQVEVFLFSTKLRRISRALRHARQADQTGQTGQTGKTAKTANTAKTAKTSPPTVIAESAEWGSGTRIGESLHTFVRLYGGRLLRKDTVVLIASDGLDTGDGSRLEEAMKTISTKAACVIWLNPLLDVPGYEPIARGMRTALPYIDVFASARDLGSYRTLAKTIRLWR</sequence>
<dbReference type="PIRSF" id="PIRSF010256">
    <property type="entry name" value="CoxE_vWa"/>
    <property type="match status" value="1"/>
</dbReference>
<dbReference type="PATRIC" id="fig|1300222.3.peg.1121"/>
<dbReference type="EMBL" id="APBN01000002">
    <property type="protein sequence ID" value="EMT53436.1"/>
    <property type="molecule type" value="Genomic_DNA"/>
</dbReference>
<comment type="caution">
    <text evidence="2">The sequence shown here is derived from an EMBL/GenBank/DDBJ whole genome shotgun (WGS) entry which is preliminary data.</text>
</comment>
<evidence type="ECO:0000256" key="1">
    <source>
        <dbReference type="SAM" id="MobiDB-lite"/>
    </source>
</evidence>
<feature type="compositionally biased region" description="Low complexity" evidence="1">
    <location>
        <begin position="284"/>
        <end position="306"/>
    </location>
</feature>
<dbReference type="InterPro" id="IPR011195">
    <property type="entry name" value="UCP010256"/>
</dbReference>
<dbReference type="RefSeq" id="WP_003386904.1">
    <property type="nucleotide sequence ID" value="NZ_APBN01000002.1"/>
</dbReference>
<dbReference type="AlphaFoldDB" id="M8E2C9"/>
<feature type="compositionally biased region" description="Basic and acidic residues" evidence="1">
    <location>
        <begin position="83"/>
        <end position="98"/>
    </location>
</feature>
<gene>
    <name evidence="2" type="ORF">I532_05470</name>
</gene>
<dbReference type="SUPFAM" id="SSF53300">
    <property type="entry name" value="vWA-like"/>
    <property type="match status" value="1"/>
</dbReference>
<name>M8E2C9_9BACL</name>
<feature type="region of interest" description="Disordered" evidence="1">
    <location>
        <begin position="83"/>
        <end position="124"/>
    </location>
</feature>
<accession>M8E2C9</accession>
<evidence type="ECO:0000313" key="3">
    <source>
        <dbReference type="Proteomes" id="UP000012081"/>
    </source>
</evidence>
<feature type="region of interest" description="Disordered" evidence="1">
    <location>
        <begin position="278"/>
        <end position="312"/>
    </location>
</feature>